<dbReference type="Proteomes" id="UP000236379">
    <property type="component" value="Unassembled WGS sequence"/>
</dbReference>
<sequence length="390" mass="42270">MKPLLLSLLTLSLAATAHAQAQTTPAQTPFKLILRASEQKIQKGEVTKHGVVKSWTLPAAGIKVSQKAGKVSSTLTPVIDRIEKAVNARKPRPAVFRNVGGSWVAAGQTGWVFDRDATKARLLKAIRSGRSSAEVAYKRIEPQRSVATLAARGVLGHVSTGTSSYRGSPAFREKNILVGASKLDNFFIAPGHEFDFNREIGQIDASTGFVKGFVISGGTLTKEDGGGICQVSTTVFRALYQAGLPVTERHEHSHRVKYYDPVGFEATVYAPDKNLRMKNDTGKYLFIQAAWDKSADTLRFDVFGANTGRTVNISRPVITNFKAPASPSYSPDARVAAGGRRLLDTPMQGMSSAITRTVKVGGKVIRKDTLKSVYQPWGAVYGVNPKDRRL</sequence>
<gene>
    <name evidence="2" type="ORF">CVO96_03200</name>
</gene>
<accession>A0A2K3UVE1</accession>
<protein>
    <submittedName>
        <fullName evidence="2">Vancomycin resistance protein</fullName>
    </submittedName>
</protein>
<name>A0A2K3UVE1_9DEIO</name>
<dbReference type="PANTHER" id="PTHR35788:SF1">
    <property type="entry name" value="EXPORTED PROTEIN"/>
    <property type="match status" value="1"/>
</dbReference>
<keyword evidence="1" id="KW-0732">Signal</keyword>
<keyword evidence="3" id="KW-1185">Reference proteome</keyword>
<evidence type="ECO:0000256" key="1">
    <source>
        <dbReference type="SAM" id="SignalP"/>
    </source>
</evidence>
<evidence type="ECO:0000313" key="2">
    <source>
        <dbReference type="EMBL" id="PNY80503.1"/>
    </source>
</evidence>
<dbReference type="EMBL" id="PPPD01000001">
    <property type="protein sequence ID" value="PNY80503.1"/>
    <property type="molecule type" value="Genomic_DNA"/>
</dbReference>
<comment type="caution">
    <text evidence="2">The sequence shown here is derived from an EMBL/GenBank/DDBJ whole genome shotgun (WGS) entry which is preliminary data.</text>
</comment>
<dbReference type="RefSeq" id="WP_103310256.1">
    <property type="nucleotide sequence ID" value="NZ_PPPD01000001.1"/>
</dbReference>
<organism evidence="2 3">
    <name type="scientific">Deinococcus koreensis</name>
    <dbReference type="NCBI Taxonomy" id="2054903"/>
    <lineage>
        <taxon>Bacteria</taxon>
        <taxon>Thermotogati</taxon>
        <taxon>Deinococcota</taxon>
        <taxon>Deinococci</taxon>
        <taxon>Deinococcales</taxon>
        <taxon>Deinococcaceae</taxon>
        <taxon>Deinococcus</taxon>
    </lineage>
</organism>
<dbReference type="InterPro" id="IPR052913">
    <property type="entry name" value="Glycopeptide_resist_protein"/>
</dbReference>
<dbReference type="OrthoDB" id="9813301at2"/>
<proteinExistence type="predicted"/>
<feature type="signal peptide" evidence="1">
    <location>
        <begin position="1"/>
        <end position="21"/>
    </location>
</feature>
<reference evidence="2 3" key="1">
    <citation type="submission" date="2018-01" db="EMBL/GenBank/DDBJ databases">
        <title>Deinococcus koreensis sp. nov., a radiation-resistant bacterium isolated from river water.</title>
        <authorList>
            <person name="Choi A."/>
        </authorList>
    </citation>
    <scope>NUCLEOTIDE SEQUENCE [LARGE SCALE GENOMIC DNA]</scope>
    <source>
        <strain evidence="2 3">SJW1-2</strain>
    </source>
</reference>
<dbReference type="InterPro" id="IPR007391">
    <property type="entry name" value="Vancomycin_resist_VanW"/>
</dbReference>
<evidence type="ECO:0000313" key="3">
    <source>
        <dbReference type="Proteomes" id="UP000236379"/>
    </source>
</evidence>
<dbReference type="PANTHER" id="PTHR35788">
    <property type="entry name" value="EXPORTED PROTEIN-RELATED"/>
    <property type="match status" value="1"/>
</dbReference>
<feature type="chain" id="PRO_5014383621" evidence="1">
    <location>
        <begin position="22"/>
        <end position="390"/>
    </location>
</feature>
<dbReference type="Pfam" id="PF04294">
    <property type="entry name" value="VanW"/>
    <property type="match status" value="1"/>
</dbReference>
<dbReference type="AlphaFoldDB" id="A0A2K3UVE1"/>